<feature type="region of interest" description="Disordered" evidence="1">
    <location>
        <begin position="741"/>
        <end position="813"/>
    </location>
</feature>
<feature type="domain" description="DUF4283" evidence="5">
    <location>
        <begin position="490"/>
        <end position="567"/>
    </location>
</feature>
<keyword evidence="2" id="KW-0812">Transmembrane</keyword>
<dbReference type="PANTHER" id="PTHR33116:SF84">
    <property type="entry name" value="RNA-DIRECTED DNA POLYMERASE"/>
    <property type="match status" value="1"/>
</dbReference>
<dbReference type="SUPFAM" id="SSF56672">
    <property type="entry name" value="DNA/RNA polymerases"/>
    <property type="match status" value="1"/>
</dbReference>
<evidence type="ECO:0000259" key="3">
    <source>
        <dbReference type="Pfam" id="PF00078"/>
    </source>
</evidence>
<feature type="domain" description="Reverse transcriptase zinc-binding" evidence="4">
    <location>
        <begin position="1784"/>
        <end position="1868"/>
    </location>
</feature>
<dbReference type="Pfam" id="PF13966">
    <property type="entry name" value="zf-RVT"/>
    <property type="match status" value="1"/>
</dbReference>
<keyword evidence="2" id="KW-1133">Transmembrane helix</keyword>
<accession>A0A9R1WUZ0</accession>
<feature type="domain" description="Reverse transcriptase" evidence="3">
    <location>
        <begin position="1319"/>
        <end position="1439"/>
    </location>
</feature>
<evidence type="ECO:0000259" key="4">
    <source>
        <dbReference type="Pfam" id="PF13966"/>
    </source>
</evidence>
<reference evidence="6 7" key="1">
    <citation type="journal article" date="2017" name="Nat. Commun.">
        <title>Genome assembly with in vitro proximity ligation data and whole-genome triplication in lettuce.</title>
        <authorList>
            <person name="Reyes-Chin-Wo S."/>
            <person name="Wang Z."/>
            <person name="Yang X."/>
            <person name="Kozik A."/>
            <person name="Arikit S."/>
            <person name="Song C."/>
            <person name="Xia L."/>
            <person name="Froenicke L."/>
            <person name="Lavelle D.O."/>
            <person name="Truco M.J."/>
            <person name="Xia R."/>
            <person name="Zhu S."/>
            <person name="Xu C."/>
            <person name="Xu H."/>
            <person name="Xu X."/>
            <person name="Cox K."/>
            <person name="Korf I."/>
            <person name="Meyers B.C."/>
            <person name="Michelmore R.W."/>
        </authorList>
    </citation>
    <scope>NUCLEOTIDE SEQUENCE [LARGE SCALE GENOMIC DNA]</scope>
    <source>
        <strain evidence="7">cv. Salinas</strain>
        <tissue evidence="6">Seedlings</tissue>
    </source>
</reference>
<comment type="caution">
    <text evidence="6">The sequence shown here is derived from an EMBL/GenBank/DDBJ whole genome shotgun (WGS) entry which is preliminary data.</text>
</comment>
<keyword evidence="7" id="KW-1185">Reference proteome</keyword>
<evidence type="ECO:0000313" key="6">
    <source>
        <dbReference type="EMBL" id="KAJ0186527.1"/>
    </source>
</evidence>
<gene>
    <name evidence="6" type="ORF">LSAT_V11C900506670</name>
</gene>
<feature type="transmembrane region" description="Helical" evidence="2">
    <location>
        <begin position="1900"/>
        <end position="1917"/>
    </location>
</feature>
<dbReference type="Proteomes" id="UP000235145">
    <property type="component" value="Unassembled WGS sequence"/>
</dbReference>
<keyword evidence="2" id="KW-0472">Membrane</keyword>
<dbReference type="PANTHER" id="PTHR33116">
    <property type="entry name" value="REVERSE TRANSCRIPTASE ZINC-BINDING DOMAIN-CONTAINING PROTEIN-RELATED-RELATED"/>
    <property type="match status" value="1"/>
</dbReference>
<evidence type="ECO:0000256" key="2">
    <source>
        <dbReference type="SAM" id="Phobius"/>
    </source>
</evidence>
<dbReference type="Gene3D" id="3.60.10.10">
    <property type="entry name" value="Endonuclease/exonuclease/phosphatase"/>
    <property type="match status" value="1"/>
</dbReference>
<name>A0A9R1WUZ0_LACSA</name>
<feature type="compositionally biased region" description="Low complexity" evidence="1">
    <location>
        <begin position="766"/>
        <end position="788"/>
    </location>
</feature>
<dbReference type="SUPFAM" id="SSF56219">
    <property type="entry name" value="DNase I-like"/>
    <property type="match status" value="1"/>
</dbReference>
<evidence type="ECO:0000259" key="5">
    <source>
        <dbReference type="Pfam" id="PF14111"/>
    </source>
</evidence>
<proteinExistence type="predicted"/>
<evidence type="ECO:0000313" key="7">
    <source>
        <dbReference type="Proteomes" id="UP000235145"/>
    </source>
</evidence>
<evidence type="ECO:0000256" key="1">
    <source>
        <dbReference type="SAM" id="MobiDB-lite"/>
    </source>
</evidence>
<dbReference type="InterPro" id="IPR025558">
    <property type="entry name" value="DUF4283"/>
</dbReference>
<dbReference type="Pfam" id="PF00078">
    <property type="entry name" value="RVT_1"/>
    <property type="match status" value="1"/>
</dbReference>
<protein>
    <recommendedName>
        <fullName evidence="8">Reverse transcriptase domain-containing protein</fullName>
    </recommendedName>
</protein>
<dbReference type="InterPro" id="IPR000477">
    <property type="entry name" value="RT_dom"/>
</dbReference>
<dbReference type="CDD" id="cd01650">
    <property type="entry name" value="RT_nLTR_like"/>
    <property type="match status" value="1"/>
</dbReference>
<dbReference type="Pfam" id="PF14111">
    <property type="entry name" value="DUF4283"/>
    <property type="match status" value="1"/>
</dbReference>
<dbReference type="EMBL" id="NBSK02000009">
    <property type="protein sequence ID" value="KAJ0186527.1"/>
    <property type="molecule type" value="Genomic_DNA"/>
</dbReference>
<evidence type="ECO:0008006" key="8">
    <source>
        <dbReference type="Google" id="ProtNLM"/>
    </source>
</evidence>
<feature type="compositionally biased region" description="Polar residues" evidence="1">
    <location>
        <begin position="753"/>
        <end position="765"/>
    </location>
</feature>
<dbReference type="InterPro" id="IPR036691">
    <property type="entry name" value="Endo/exonu/phosph_ase_sf"/>
</dbReference>
<organism evidence="6 7">
    <name type="scientific">Lactuca sativa</name>
    <name type="common">Garden lettuce</name>
    <dbReference type="NCBI Taxonomy" id="4236"/>
    <lineage>
        <taxon>Eukaryota</taxon>
        <taxon>Viridiplantae</taxon>
        <taxon>Streptophyta</taxon>
        <taxon>Embryophyta</taxon>
        <taxon>Tracheophyta</taxon>
        <taxon>Spermatophyta</taxon>
        <taxon>Magnoliopsida</taxon>
        <taxon>eudicotyledons</taxon>
        <taxon>Gunneridae</taxon>
        <taxon>Pentapetalae</taxon>
        <taxon>asterids</taxon>
        <taxon>campanulids</taxon>
        <taxon>Asterales</taxon>
        <taxon>Asteraceae</taxon>
        <taxon>Cichorioideae</taxon>
        <taxon>Cichorieae</taxon>
        <taxon>Lactucinae</taxon>
        <taxon>Lactuca</taxon>
    </lineage>
</organism>
<dbReference type="InterPro" id="IPR026960">
    <property type="entry name" value="RVT-Znf"/>
</dbReference>
<dbReference type="InterPro" id="IPR043502">
    <property type="entry name" value="DNA/RNA_pol_sf"/>
</dbReference>
<sequence>MEGVPPDLEPDVIMKKKGKNANMKNKMKSDSGVGSKLLIDSPKAKSVTSLVNKFESEAISHDPKNLIEVSMLDSPNLDKTLSDSFSKVKNEDILMDSEDLGSFIKLNDVELKPIVILSAIKSDRDVFSSNDPGCFNPIKVEEGVIDGLSSPVLEFEKDIAQHCGPGEKNAMMAFWNCLTVNEKEGFVHGLRFTKKKYNSGNVSDGSIVDSIDDVKKISLVSQRNELLLNWKDLSNKKKEKVFHKLCTSKMKKKVEANFGKVRIPIKPSSTLFPAAVNMKKSTELEASDGLQKVGETVINLLPEGVPNLNLNEPVIVDLNNICSMQNLVKEKKEKRKIEIDEMVSRQLEQVCNEIIYHFPSKFSHLEIANEGEFRFNYVDPEEEGNNVQMAVDDKEGIIGNNRNSNGGLLISEVMLEEMKSGEMKNKSSISCPNLSNVDPKVNEPISYAEKVSGKKLNAANLISKIKKNVDLPVGVVEMPLCDILKGCSPFKTTLYGYFIDKHVNFFNVNKFAHNTWKKHGLEEVMVNEEGIYFFRFSSEQGMLNVLEGGVWMIFDSALIVRRWTTGVSSIKDQHDKVPVWVKIYNVPLEYWNGTGLSHIAWEIGKPLDVDAHTAKMCQEHWGRPAFMRILIEMSAAKDWLKEIEVYSSDLVTGDRISSKCKVEYAWNPSKCSHCKVYRHKDSNCGILLANQVNEINNNSKKEDNLKGVKIDLMQVLIDSTKKVEVDDEGFQKVVKKNKGNNAGEKWKAETGKKNQNVGQGQNGKMQRNGNDGNGSNNGNQGQNWNKQGKAGVNYGENRVNKGKGNQGYFGKSQNGNGNFNGVVFEKGQNRPDLKISSNFDVNSRSLKDFDSDKIVSKNKFDVLEDMEEENPFVFSKEGVNEDDLAYLNIVDQMDVIGAVLESQVCASKLDEKCDKIFGSWKWVANNRNKGNTTRIIVGWNSNWFDVNLIDLNDQVIHCKISFPSNNKYVFCSFVYAANKYIDRRVLWSSLKHFKDFVRDDPWIIGGDFNVMLNLNESTVGSSRFSIGMEDFHDCINCLEIQDINCNGLNYTWNQKPRGKNGILKKLDRVMGNCRLFDDFPSIYASFLPYGISDHSPVVIKIPLKMKFKVLPFKFSNVLTSCPELKVLVESHWNAEIKGIKMFQLVQKLKILKKPIRKLLRNQGHLSEKVAHCRKELEAVQADLDKDPFNSELRDLEAIFLDEFNKAYAEEESFLKQKAKVGWLKEGDSNSKYFHKVVKGKIIRNNIKVVMNDEGNWIEGEDVPKVFIEYFSNFLGAAIPCAEINNPHSLFSKKLDLVQAVEMVKVLLKEVNATVIALIPKIDTPGKVSDYRPISCCSVIYKCISKIIVGRIWNHLCSIVSDNQSAFIPGRSIVDNILLSQELVKGYHRDRGFSRCAMKVDIQKAYDTVNWSFLQDILFFFGFHPVMIKWIMSCVSTPSYMLSINGTFHGFFEDDLMIFCHGNKASARVVKEALDEFAGVAGLFPNLAKSHIFFGNVKDNIKNKILRTLSFVEGKLPMKYLGLPLISTRLFIKDCKRLVDKVRKRIGDWKNKFLSYAGRLQLISSILFSLPVYWASSMLIPISTIKEIEKMMKNFLWNHDESKKGRAKVAWSSICKPVNKGGLGLRSLRVWNKAILSKRIWLIISEADSIWVKWAKINLLKGRSFWDIEKKNGLSWSWRNLIKLKDVVRVHFCNKIGDGATTFMWFDDWHPLGPFSYVLSPREISQAGFNISNKVKDVMVDDSWFWPGEWCDLIPQLRNFNLPVLDSLNSDKVMWRNKSGKMFEFSIKKACEDLADFGPDVSWVHLVWFKHRIPRHNFILWLAIQERLMTQDRMRFWDKNKNLNCVFCNEQSDSHSHLFFECPFSKFVWKVVIDRVEIKIKSHSWMELIEELQGLLKGKSIQVFIVKIAFAASVYYVWRERNIRLFRKGKNEGMKVVLNIFEDIRLKLIGLKSEFLGFDNEVKRKWGVPMGKENHDFF</sequence>